<organism evidence="3 4">
    <name type="scientific">Williamsia sterculiae</name>
    <dbReference type="NCBI Taxonomy" id="1344003"/>
    <lineage>
        <taxon>Bacteria</taxon>
        <taxon>Bacillati</taxon>
        <taxon>Actinomycetota</taxon>
        <taxon>Actinomycetes</taxon>
        <taxon>Mycobacteriales</taxon>
        <taxon>Nocardiaceae</taxon>
        <taxon>Williamsia</taxon>
    </lineage>
</organism>
<dbReference type="PANTHER" id="PTHR46268:SF6">
    <property type="entry name" value="UNIVERSAL STRESS PROTEIN UP12"/>
    <property type="match status" value="1"/>
</dbReference>
<evidence type="ECO:0000259" key="2">
    <source>
        <dbReference type="Pfam" id="PF00582"/>
    </source>
</evidence>
<dbReference type="AlphaFoldDB" id="A0A1N7GQ40"/>
<gene>
    <name evidence="3" type="ORF">SAMN05445060_2985</name>
</gene>
<dbReference type="SUPFAM" id="SSF52402">
    <property type="entry name" value="Adenine nucleotide alpha hydrolases-like"/>
    <property type="match status" value="2"/>
</dbReference>
<comment type="similarity">
    <text evidence="1">Belongs to the universal stress protein A family.</text>
</comment>
<accession>A0A1N7GQ40</accession>
<protein>
    <submittedName>
        <fullName evidence="3">Nucleotide-binding universal stress protein, UspA family</fullName>
    </submittedName>
</protein>
<dbReference type="EMBL" id="FTNT01000009">
    <property type="protein sequence ID" value="SIS14715.1"/>
    <property type="molecule type" value="Genomic_DNA"/>
</dbReference>
<feature type="domain" description="UspA" evidence="2">
    <location>
        <begin position="4"/>
        <end position="138"/>
    </location>
</feature>
<evidence type="ECO:0000313" key="4">
    <source>
        <dbReference type="Proteomes" id="UP000186218"/>
    </source>
</evidence>
<dbReference type="Gene3D" id="3.40.50.12370">
    <property type="match status" value="1"/>
</dbReference>
<name>A0A1N7GQ40_9NOCA</name>
<dbReference type="Proteomes" id="UP000186218">
    <property type="component" value="Unassembled WGS sequence"/>
</dbReference>
<dbReference type="RefSeq" id="WP_076480901.1">
    <property type="nucleotide sequence ID" value="NZ_FTNT01000009.1"/>
</dbReference>
<dbReference type="OrthoDB" id="5242641at2"/>
<dbReference type="InterPro" id="IPR006016">
    <property type="entry name" value="UspA"/>
</dbReference>
<dbReference type="Pfam" id="PF00582">
    <property type="entry name" value="Usp"/>
    <property type="match status" value="2"/>
</dbReference>
<evidence type="ECO:0000313" key="3">
    <source>
        <dbReference type="EMBL" id="SIS14715.1"/>
    </source>
</evidence>
<dbReference type="STRING" id="1344003.SAMN05445060_2985"/>
<keyword evidence="4" id="KW-1185">Reference proteome</keyword>
<dbReference type="PANTHER" id="PTHR46268">
    <property type="entry name" value="STRESS RESPONSE PROTEIN NHAX"/>
    <property type="match status" value="1"/>
</dbReference>
<reference evidence="3 4" key="1">
    <citation type="submission" date="2017-01" db="EMBL/GenBank/DDBJ databases">
        <authorList>
            <person name="Mah S.A."/>
            <person name="Swanson W.J."/>
            <person name="Moy G.W."/>
            <person name="Vacquier V.D."/>
        </authorList>
    </citation>
    <scope>NUCLEOTIDE SEQUENCE [LARGE SCALE GENOMIC DNA]</scope>
    <source>
        <strain evidence="3 4">CPCC 203464</strain>
    </source>
</reference>
<dbReference type="CDD" id="cd00293">
    <property type="entry name" value="USP-like"/>
    <property type="match status" value="1"/>
</dbReference>
<sequence>MSVAVGYLPGPGANSALELAVALARELHTGIGVMTVVPRPWATPSMAKVDAEFSAYAGRLAAEAHDAAAAHLHTIDVDVPVSYRSVPDRSAGEALMRVSRETEAQVLVLGSSAGETGKIRIGSTISRLLHSADLPIALAPNDFTYPDGGITGLTCAWSGLTAARGMIAEAGEIAAQVGVRLRVTTFGVTPAQMYPTSVGFDAEQQMLDAWREQMVVEQDGLVGQGVIGSDVERVVATGRTWVDAVGSIDWPRGEMLVIGTTSRWATRRIFLGSTATRIVTASPVPVLVLPG</sequence>
<evidence type="ECO:0000256" key="1">
    <source>
        <dbReference type="ARBA" id="ARBA00008791"/>
    </source>
</evidence>
<proteinExistence type="inferred from homology"/>
<feature type="domain" description="UspA" evidence="2">
    <location>
        <begin position="162"/>
        <end position="290"/>
    </location>
</feature>